<sequence length="312" mass="36463">MTTDLVKIPKCNISKTGLQFTQDITFAEWKQIGAGLKEIEGCIQFWVGDWLNYGHDRYEHGKYEEALQELGYAKGTLENFSSIAKKVESSRRREHLSYRHHTEVASFEPEEQTLWLDKAETEHLPVRELRKQIKESRKPEIAPLPSDKYRVVYADSPWSYGDKLIEGYGTAEHHYQTMSIEELCSMNIIDIVEDDAVLFLWVTSPLLSECWEVIEAWGFKYKSSFVWDKVKHNYGHYNSVRHELLLICTRGSCLPETKELHDSVVILERSQKHSEKPEYFRELIDKMYPSGKRIELFARVKSDGWDGYGNEL</sequence>
<gene>
    <name evidence="4" type="ORF">MM415B02695_0018</name>
</gene>
<dbReference type="EMBL" id="MT142802">
    <property type="protein sequence ID" value="QJA88763.1"/>
    <property type="molecule type" value="Genomic_DNA"/>
</dbReference>
<reference evidence="4" key="1">
    <citation type="submission" date="2020-03" db="EMBL/GenBank/DDBJ databases">
        <title>The deep terrestrial virosphere.</title>
        <authorList>
            <person name="Holmfeldt K."/>
            <person name="Nilsson E."/>
            <person name="Simone D."/>
            <person name="Lopez-Fernandez M."/>
            <person name="Wu X."/>
            <person name="de Brujin I."/>
            <person name="Lundin D."/>
            <person name="Andersson A."/>
            <person name="Bertilsson S."/>
            <person name="Dopson M."/>
        </authorList>
    </citation>
    <scope>NUCLEOTIDE SEQUENCE</scope>
    <source>
        <strain evidence="4">MM415B02695</strain>
    </source>
</reference>
<dbReference type="InterPro" id="IPR007757">
    <property type="entry name" value="MT-A70-like"/>
</dbReference>
<dbReference type="GO" id="GO:0032259">
    <property type="term" value="P:methylation"/>
    <property type="evidence" value="ECO:0007669"/>
    <property type="project" value="UniProtKB-KW"/>
</dbReference>
<dbReference type="Gene3D" id="3.40.50.150">
    <property type="entry name" value="Vaccinia Virus protein VP39"/>
    <property type="match status" value="1"/>
</dbReference>
<accession>A0A6M3L2E2</accession>
<proteinExistence type="predicted"/>
<dbReference type="SUPFAM" id="SSF53335">
    <property type="entry name" value="S-adenosyl-L-methionine-dependent methyltransferases"/>
    <property type="match status" value="1"/>
</dbReference>
<evidence type="ECO:0000256" key="1">
    <source>
        <dbReference type="ARBA" id="ARBA00022603"/>
    </source>
</evidence>
<dbReference type="PANTHER" id="PTHR12829:SF7">
    <property type="entry name" value="N6-ADENOSINE-METHYLTRANSFERASE CATALYTIC SUBUNIT"/>
    <property type="match status" value="1"/>
</dbReference>
<dbReference type="AlphaFoldDB" id="A0A6M3L2E2"/>
<keyword evidence="1 4" id="KW-0489">Methyltransferase</keyword>
<keyword evidence="2 4" id="KW-0808">Transferase</keyword>
<evidence type="ECO:0000313" key="4">
    <source>
        <dbReference type="EMBL" id="QJA88763.1"/>
    </source>
</evidence>
<dbReference type="GO" id="GO:0001734">
    <property type="term" value="F:mRNA m(6)A methyltransferase activity"/>
    <property type="evidence" value="ECO:0007669"/>
    <property type="project" value="UniProtKB-ARBA"/>
</dbReference>
<evidence type="ECO:0000256" key="2">
    <source>
        <dbReference type="ARBA" id="ARBA00022679"/>
    </source>
</evidence>
<name>A0A6M3L2E2_9ZZZZ</name>
<dbReference type="Pfam" id="PF05063">
    <property type="entry name" value="MT-A70"/>
    <property type="match status" value="1"/>
</dbReference>
<dbReference type="PANTHER" id="PTHR12829">
    <property type="entry name" value="N6-ADENOSINE-METHYLTRANSFERASE"/>
    <property type="match status" value="1"/>
</dbReference>
<dbReference type="PROSITE" id="PS51143">
    <property type="entry name" value="MT_A70"/>
    <property type="match status" value="1"/>
</dbReference>
<evidence type="ECO:0000256" key="3">
    <source>
        <dbReference type="ARBA" id="ARBA00022691"/>
    </source>
</evidence>
<organism evidence="4">
    <name type="scientific">viral metagenome</name>
    <dbReference type="NCBI Taxonomy" id="1070528"/>
    <lineage>
        <taxon>unclassified sequences</taxon>
        <taxon>metagenomes</taxon>
        <taxon>organismal metagenomes</taxon>
    </lineage>
</organism>
<protein>
    <submittedName>
        <fullName evidence="4">Putative methyltransferase</fullName>
    </submittedName>
</protein>
<dbReference type="InterPro" id="IPR029063">
    <property type="entry name" value="SAM-dependent_MTases_sf"/>
</dbReference>
<keyword evidence="3" id="KW-0949">S-adenosyl-L-methionine</keyword>